<keyword evidence="4 6" id="KW-1133">Transmembrane helix</keyword>
<comment type="subcellular location">
    <subcellularLocation>
        <location evidence="1">Cell membrane</location>
        <topology evidence="1">Multi-pass membrane protein</topology>
    </subcellularLocation>
</comment>
<dbReference type="Proteomes" id="UP000266301">
    <property type="component" value="Chromosome"/>
</dbReference>
<evidence type="ECO:0000313" key="8">
    <source>
        <dbReference type="Proteomes" id="UP000266301"/>
    </source>
</evidence>
<gene>
    <name evidence="7" type="ORF">D4Z93_06845</name>
</gene>
<dbReference type="OrthoDB" id="9775903at2"/>
<evidence type="ECO:0000256" key="4">
    <source>
        <dbReference type="ARBA" id="ARBA00022989"/>
    </source>
</evidence>
<sequence>MRKNSLYYLKCIVIRFIKDDVLALSSQLAFSLVFAFFPFLIFILGLMGYMPIQSDSILKALNFVFPSDILKLINNTVIYIVDNKNRRVLFPSLIFTIWTTCSGFQAVIRGLNMAYGLREKRSKFKLYIISILCTLGFIMIILITSMLLICGQIIGRYLTYTFQLPGEFNIIWNIIRYVVMIISISFIFAILYKYMPSIKLNWNEVIAGAFTATVSLIIVSICFAFYVNNFSNYSFIYGSIGAVIALLTWLFILSNIIIIGGEVNAIVYRKR</sequence>
<dbReference type="RefSeq" id="WP_119971700.1">
    <property type="nucleotide sequence ID" value="NZ_CP032416.1"/>
</dbReference>
<dbReference type="NCBIfam" id="TIGR00765">
    <property type="entry name" value="yihY_not_rbn"/>
    <property type="match status" value="1"/>
</dbReference>
<evidence type="ECO:0000256" key="2">
    <source>
        <dbReference type="ARBA" id="ARBA00022475"/>
    </source>
</evidence>
<accession>A0A386H3J4</accession>
<dbReference type="Pfam" id="PF03631">
    <property type="entry name" value="Virul_fac_BrkB"/>
    <property type="match status" value="1"/>
</dbReference>
<feature type="transmembrane region" description="Helical" evidence="6">
    <location>
        <begin position="233"/>
        <end position="261"/>
    </location>
</feature>
<keyword evidence="8" id="KW-1185">Reference proteome</keyword>
<evidence type="ECO:0000256" key="5">
    <source>
        <dbReference type="ARBA" id="ARBA00023136"/>
    </source>
</evidence>
<keyword evidence="5 6" id="KW-0472">Membrane</keyword>
<reference evidence="7 8" key="1">
    <citation type="journal article" date="2019" name="Int. J. Syst. Evol. Microbiol.">
        <title>Clostridium fermenticellae sp. nov., isolated from the mud in a fermentation cellar for the production of the Chinese liquor, baijiu.</title>
        <authorList>
            <person name="Xu P.X."/>
            <person name="Chai L.J."/>
            <person name="Qiu T."/>
            <person name="Zhang X.J."/>
            <person name="Lu Z.M."/>
            <person name="Xiao C."/>
            <person name="Wang S.T."/>
            <person name="Shen C.H."/>
            <person name="Shi J.S."/>
            <person name="Xu Z.H."/>
        </authorList>
    </citation>
    <scope>NUCLEOTIDE SEQUENCE [LARGE SCALE GENOMIC DNA]</scope>
    <source>
        <strain evidence="7 8">JN500901</strain>
    </source>
</reference>
<feature type="transmembrane region" description="Helical" evidence="6">
    <location>
        <begin position="206"/>
        <end position="227"/>
    </location>
</feature>
<dbReference type="PANTHER" id="PTHR30213:SF0">
    <property type="entry name" value="UPF0761 MEMBRANE PROTEIN YIHY"/>
    <property type="match status" value="1"/>
</dbReference>
<dbReference type="InterPro" id="IPR017039">
    <property type="entry name" value="Virul_fac_BrkB"/>
</dbReference>
<keyword evidence="3 6" id="KW-0812">Transmembrane</keyword>
<dbReference type="AlphaFoldDB" id="A0A386H3J4"/>
<evidence type="ECO:0000256" key="1">
    <source>
        <dbReference type="ARBA" id="ARBA00004651"/>
    </source>
</evidence>
<keyword evidence="2" id="KW-1003">Cell membrane</keyword>
<feature type="transmembrane region" description="Helical" evidence="6">
    <location>
        <begin position="93"/>
        <end position="114"/>
    </location>
</feature>
<dbReference type="KEGG" id="cfer:D4Z93_06845"/>
<evidence type="ECO:0000313" key="7">
    <source>
        <dbReference type="EMBL" id="AYD40250.1"/>
    </source>
</evidence>
<feature type="transmembrane region" description="Helical" evidence="6">
    <location>
        <begin position="174"/>
        <end position="194"/>
    </location>
</feature>
<dbReference type="PANTHER" id="PTHR30213">
    <property type="entry name" value="INNER MEMBRANE PROTEIN YHJD"/>
    <property type="match status" value="1"/>
</dbReference>
<evidence type="ECO:0000256" key="3">
    <source>
        <dbReference type="ARBA" id="ARBA00022692"/>
    </source>
</evidence>
<feature type="transmembrane region" description="Helical" evidence="6">
    <location>
        <begin position="126"/>
        <end position="154"/>
    </location>
</feature>
<protein>
    <submittedName>
        <fullName evidence="7">YihY/virulence factor BrkB family protein</fullName>
    </submittedName>
</protein>
<evidence type="ECO:0000256" key="6">
    <source>
        <dbReference type="SAM" id="Phobius"/>
    </source>
</evidence>
<feature type="transmembrane region" description="Helical" evidence="6">
    <location>
        <begin position="28"/>
        <end position="49"/>
    </location>
</feature>
<organism evidence="7 8">
    <name type="scientific">Clostridium fermenticellae</name>
    <dbReference type="NCBI Taxonomy" id="2068654"/>
    <lineage>
        <taxon>Bacteria</taxon>
        <taxon>Bacillati</taxon>
        <taxon>Bacillota</taxon>
        <taxon>Clostridia</taxon>
        <taxon>Eubacteriales</taxon>
        <taxon>Clostridiaceae</taxon>
        <taxon>Clostridium</taxon>
    </lineage>
</organism>
<dbReference type="EMBL" id="CP032416">
    <property type="protein sequence ID" value="AYD40250.1"/>
    <property type="molecule type" value="Genomic_DNA"/>
</dbReference>
<proteinExistence type="predicted"/>
<dbReference type="GO" id="GO:0005886">
    <property type="term" value="C:plasma membrane"/>
    <property type="evidence" value="ECO:0007669"/>
    <property type="project" value="UniProtKB-SubCell"/>
</dbReference>
<dbReference type="PIRSF" id="PIRSF035875">
    <property type="entry name" value="RNase_BN"/>
    <property type="match status" value="1"/>
</dbReference>
<name>A0A386H3J4_9CLOT</name>